<dbReference type="InParanoid" id="E4XJ76"/>
<dbReference type="AlphaFoldDB" id="E4XJ76"/>
<accession>E4XJ76</accession>
<proteinExistence type="predicted"/>
<keyword evidence="2" id="KW-1185">Reference proteome</keyword>
<sequence length="233" mass="25837">MIFHFLSLTAAVSAQELGTDCNAVRRFVYPDAAECTGVQFCSDDFACDVAADCGSYTCKSASDCREGTTYQVFSPIIDDDGQQTMRVNSLNGYYCANDPPFLCSVDSSGNFYIEATVKNKYPWDGIGTPDNRQLSMISKRKFVANDGAIFKQFGNSSCFGDIIDDENRVRFIKSTDDPNCGKEIEISFVDSTANGLTYVIDFYIGFDDLTKINEFDREVIVRGGVANEFQCRL</sequence>
<name>E4XJ76_OIKDI</name>
<evidence type="ECO:0000313" key="2">
    <source>
        <dbReference type="Proteomes" id="UP000001307"/>
    </source>
</evidence>
<dbReference type="Proteomes" id="UP000001307">
    <property type="component" value="Unassembled WGS sequence"/>
</dbReference>
<organism evidence="1">
    <name type="scientific">Oikopleura dioica</name>
    <name type="common">Tunicate</name>
    <dbReference type="NCBI Taxonomy" id="34765"/>
    <lineage>
        <taxon>Eukaryota</taxon>
        <taxon>Metazoa</taxon>
        <taxon>Chordata</taxon>
        <taxon>Tunicata</taxon>
        <taxon>Appendicularia</taxon>
        <taxon>Copelata</taxon>
        <taxon>Oikopleuridae</taxon>
        <taxon>Oikopleura</taxon>
    </lineage>
</organism>
<evidence type="ECO:0000313" key="1">
    <source>
        <dbReference type="EMBL" id="CBY10519.1"/>
    </source>
</evidence>
<protein>
    <submittedName>
        <fullName evidence="1">Uncharacterized protein</fullName>
    </submittedName>
</protein>
<reference evidence="1" key="1">
    <citation type="journal article" date="2010" name="Science">
        <title>Plasticity of animal genome architecture unmasked by rapid evolution of a pelagic tunicate.</title>
        <authorList>
            <person name="Denoeud F."/>
            <person name="Henriet S."/>
            <person name="Mungpakdee S."/>
            <person name="Aury J.M."/>
            <person name="Da Silva C."/>
            <person name="Brinkmann H."/>
            <person name="Mikhaleva J."/>
            <person name="Olsen L.C."/>
            <person name="Jubin C."/>
            <person name="Canestro C."/>
            <person name="Bouquet J.M."/>
            <person name="Danks G."/>
            <person name="Poulain J."/>
            <person name="Campsteijn C."/>
            <person name="Adamski M."/>
            <person name="Cross I."/>
            <person name="Yadetie F."/>
            <person name="Muffato M."/>
            <person name="Louis A."/>
            <person name="Butcher S."/>
            <person name="Tsagkogeorga G."/>
            <person name="Konrad A."/>
            <person name="Singh S."/>
            <person name="Jensen M.F."/>
            <person name="Cong E.H."/>
            <person name="Eikeseth-Otteraa H."/>
            <person name="Noel B."/>
            <person name="Anthouard V."/>
            <person name="Porcel B.M."/>
            <person name="Kachouri-Lafond R."/>
            <person name="Nishino A."/>
            <person name="Ugolini M."/>
            <person name="Chourrout P."/>
            <person name="Nishida H."/>
            <person name="Aasland R."/>
            <person name="Huzurbazar S."/>
            <person name="Westhof E."/>
            <person name="Delsuc F."/>
            <person name="Lehrach H."/>
            <person name="Reinhardt R."/>
            <person name="Weissenbach J."/>
            <person name="Roy S.W."/>
            <person name="Artiguenave F."/>
            <person name="Postlethwait J.H."/>
            <person name="Manak J.R."/>
            <person name="Thompson E.M."/>
            <person name="Jaillon O."/>
            <person name="Du Pasquier L."/>
            <person name="Boudinot P."/>
            <person name="Liberles D.A."/>
            <person name="Volff J.N."/>
            <person name="Philippe H."/>
            <person name="Lenhard B."/>
            <person name="Roest Crollius H."/>
            <person name="Wincker P."/>
            <person name="Chourrout D."/>
        </authorList>
    </citation>
    <scope>NUCLEOTIDE SEQUENCE [LARGE SCALE GENOMIC DNA]</scope>
</reference>
<gene>
    <name evidence="1" type="ORF">GSOID_T00012660001</name>
</gene>
<dbReference type="EMBL" id="FN653058">
    <property type="protein sequence ID" value="CBY10519.1"/>
    <property type="molecule type" value="Genomic_DNA"/>
</dbReference>